<feature type="domain" description="AAA+ ATPase" evidence="17">
    <location>
        <begin position="1369"/>
        <end position="1509"/>
    </location>
</feature>
<protein>
    <recommendedName>
        <fullName evidence="17">AAA+ ATPase domain-containing protein</fullName>
    </recommendedName>
</protein>
<feature type="coiled-coil region" evidence="16">
    <location>
        <begin position="775"/>
        <end position="802"/>
    </location>
</feature>
<dbReference type="InterPro" id="IPR041466">
    <property type="entry name" value="Dynein_AAA5_ext"/>
</dbReference>
<dbReference type="InterPro" id="IPR024317">
    <property type="entry name" value="Dynein_heavy_chain_D4_dom"/>
</dbReference>
<keyword evidence="12" id="KW-0969">Cilium</keyword>
<dbReference type="Pfam" id="PF08393">
    <property type="entry name" value="DHC_N2"/>
    <property type="match status" value="1"/>
</dbReference>
<keyword evidence="4" id="KW-0963">Cytoplasm</keyword>
<dbReference type="FunFam" id="1.20.58.1120:FF:000001">
    <property type="entry name" value="dynein heavy chain 2, axonemal"/>
    <property type="match status" value="1"/>
</dbReference>
<gene>
    <name evidence="18" type="ORF">IMG5_146630</name>
</gene>
<evidence type="ECO:0000256" key="7">
    <source>
        <dbReference type="ARBA" id="ARBA00022741"/>
    </source>
</evidence>
<evidence type="ECO:0000256" key="2">
    <source>
        <dbReference type="ARBA" id="ARBA00004430"/>
    </source>
</evidence>
<dbReference type="Pfam" id="PF12777">
    <property type="entry name" value="MT"/>
    <property type="match status" value="1"/>
</dbReference>
<dbReference type="SUPFAM" id="SSF52540">
    <property type="entry name" value="P-loop containing nucleoside triphosphate hydrolases"/>
    <property type="match status" value="4"/>
</dbReference>
<dbReference type="FunFam" id="3.40.50.300:FF:000353">
    <property type="entry name" value="Dynein axonemal heavy chain 1"/>
    <property type="match status" value="1"/>
</dbReference>
<dbReference type="PANTHER" id="PTHR22878:SF68">
    <property type="entry name" value="DYNEIN HEAVY CHAIN 6, AXONEMAL-LIKE"/>
    <property type="match status" value="1"/>
</dbReference>
<accession>G0QY21</accession>
<dbReference type="eggNOG" id="KOG3595">
    <property type="taxonomic scope" value="Eukaryota"/>
</dbReference>
<dbReference type="GO" id="GO:0005874">
    <property type="term" value="C:microtubule"/>
    <property type="evidence" value="ECO:0007669"/>
    <property type="project" value="UniProtKB-KW"/>
</dbReference>
<feature type="domain" description="AAA+ ATPase" evidence="17">
    <location>
        <begin position="1995"/>
        <end position="2163"/>
    </location>
</feature>
<dbReference type="Pfam" id="PF12775">
    <property type="entry name" value="AAA_7"/>
    <property type="match status" value="1"/>
</dbReference>
<dbReference type="Gene3D" id="1.20.140.100">
    <property type="entry name" value="Dynein heavy chain, N-terminal domain 2"/>
    <property type="match status" value="1"/>
</dbReference>
<dbReference type="InterPro" id="IPR042222">
    <property type="entry name" value="Dynein_2_N"/>
</dbReference>
<dbReference type="FunFam" id="3.40.50.300:FF:000362">
    <property type="entry name" value="Dynein, axonemal, heavy chain 6"/>
    <property type="match status" value="1"/>
</dbReference>
<dbReference type="Gene3D" id="1.10.472.130">
    <property type="match status" value="1"/>
</dbReference>
<dbReference type="GO" id="GO:0005524">
    <property type="term" value="F:ATP binding"/>
    <property type="evidence" value="ECO:0007669"/>
    <property type="project" value="UniProtKB-KW"/>
</dbReference>
<dbReference type="PANTHER" id="PTHR22878">
    <property type="entry name" value="DYNEIN HEAVY CHAIN 6, AXONEMAL-LIKE-RELATED"/>
    <property type="match status" value="1"/>
</dbReference>
<dbReference type="Pfam" id="PF12780">
    <property type="entry name" value="AAA_8"/>
    <property type="match status" value="1"/>
</dbReference>
<dbReference type="InterPro" id="IPR035699">
    <property type="entry name" value="AAA_6"/>
</dbReference>
<keyword evidence="15" id="KW-0966">Cell projection</keyword>
<dbReference type="InterPro" id="IPR004273">
    <property type="entry name" value="Dynein_heavy_D6_P-loop"/>
</dbReference>
<dbReference type="Gene3D" id="1.20.58.1120">
    <property type="match status" value="1"/>
</dbReference>
<feature type="coiled-coil region" evidence="16">
    <location>
        <begin position="1089"/>
        <end position="1116"/>
    </location>
</feature>
<evidence type="ECO:0000256" key="3">
    <source>
        <dbReference type="ARBA" id="ARBA00008887"/>
    </source>
</evidence>
<dbReference type="Pfam" id="PF18198">
    <property type="entry name" value="AAA_lid_11"/>
    <property type="match status" value="1"/>
</dbReference>
<evidence type="ECO:0000256" key="16">
    <source>
        <dbReference type="SAM" id="Coils"/>
    </source>
</evidence>
<dbReference type="InParanoid" id="G0QY21"/>
<keyword evidence="10" id="KW-0243">Dynein</keyword>
<dbReference type="Gene3D" id="1.10.287.2620">
    <property type="match status" value="1"/>
</dbReference>
<dbReference type="EMBL" id="GL984095">
    <property type="protein sequence ID" value="EGR29890.1"/>
    <property type="molecule type" value="Genomic_DNA"/>
</dbReference>
<keyword evidence="13" id="KW-0505">Motor protein</keyword>
<dbReference type="Pfam" id="PF18199">
    <property type="entry name" value="Dynein_C"/>
    <property type="match status" value="1"/>
</dbReference>
<evidence type="ECO:0000256" key="12">
    <source>
        <dbReference type="ARBA" id="ARBA00023069"/>
    </source>
</evidence>
<keyword evidence="5" id="KW-0493">Microtubule</keyword>
<dbReference type="FunFam" id="1.20.920.30:FF:000005">
    <property type="entry name" value="Dynein, axonemal, heavy chain 2"/>
    <property type="match status" value="1"/>
</dbReference>
<evidence type="ECO:0000256" key="14">
    <source>
        <dbReference type="ARBA" id="ARBA00023212"/>
    </source>
</evidence>
<dbReference type="Proteomes" id="UP000008983">
    <property type="component" value="Unassembled WGS sequence"/>
</dbReference>
<dbReference type="InterPro" id="IPR024743">
    <property type="entry name" value="Dynein_HC_stalk"/>
</dbReference>
<dbReference type="Gene3D" id="1.20.920.20">
    <property type="match status" value="1"/>
</dbReference>
<dbReference type="InterPro" id="IPR043157">
    <property type="entry name" value="Dynein_AAA1S"/>
</dbReference>
<dbReference type="FunFam" id="3.40.50.300:FF:002141">
    <property type="entry name" value="Dynein heavy chain"/>
    <property type="match status" value="1"/>
</dbReference>
<dbReference type="FunFam" id="1.10.8.1220:FF:000001">
    <property type="entry name" value="Dynein axonemal heavy chain 5"/>
    <property type="match status" value="1"/>
</dbReference>
<dbReference type="FunFam" id="1.20.140.100:FF:000004">
    <property type="entry name" value="Dynein axonemal heavy chain 6"/>
    <property type="match status" value="1"/>
</dbReference>
<dbReference type="InterPro" id="IPR041228">
    <property type="entry name" value="Dynein_C"/>
</dbReference>
<dbReference type="FunFam" id="3.10.490.20:FF:000005">
    <property type="entry name" value="Dynein axonemal heavy chain 6"/>
    <property type="match status" value="1"/>
</dbReference>
<evidence type="ECO:0000256" key="1">
    <source>
        <dbReference type="ARBA" id="ARBA00004230"/>
    </source>
</evidence>
<evidence type="ECO:0000259" key="17">
    <source>
        <dbReference type="SMART" id="SM00382"/>
    </source>
</evidence>
<dbReference type="GO" id="GO:0008569">
    <property type="term" value="F:minus-end-directed microtubule motor activity"/>
    <property type="evidence" value="ECO:0007669"/>
    <property type="project" value="InterPro"/>
</dbReference>
<evidence type="ECO:0000256" key="6">
    <source>
        <dbReference type="ARBA" id="ARBA00022737"/>
    </source>
</evidence>
<keyword evidence="8" id="KW-0067">ATP-binding</keyword>
<keyword evidence="7" id="KW-0547">Nucleotide-binding</keyword>
<reference evidence="18 19" key="1">
    <citation type="submission" date="2011-07" db="EMBL/GenBank/DDBJ databases">
        <authorList>
            <person name="Coyne R."/>
            <person name="Brami D."/>
            <person name="Johnson J."/>
            <person name="Hostetler J."/>
            <person name="Hannick L."/>
            <person name="Clark T."/>
            <person name="Cassidy-Hanley D."/>
            <person name="Inman J."/>
        </authorList>
    </citation>
    <scope>NUCLEOTIDE SEQUENCE [LARGE SCALE GENOMIC DNA]</scope>
    <source>
        <strain evidence="18 19">G5</strain>
    </source>
</reference>
<dbReference type="Pfam" id="PF17852">
    <property type="entry name" value="Dynein_AAA_lid"/>
    <property type="match status" value="1"/>
</dbReference>
<dbReference type="GO" id="GO:0045505">
    <property type="term" value="F:dynein intermediate chain binding"/>
    <property type="evidence" value="ECO:0007669"/>
    <property type="project" value="InterPro"/>
</dbReference>
<dbReference type="InterPro" id="IPR003593">
    <property type="entry name" value="AAA+_ATPase"/>
</dbReference>
<dbReference type="Gene3D" id="1.10.8.710">
    <property type="match status" value="1"/>
</dbReference>
<dbReference type="FunFam" id="1.20.920.20:FF:000013">
    <property type="entry name" value="Dynein Heavy Chain"/>
    <property type="match status" value="1"/>
</dbReference>
<dbReference type="GO" id="GO:0051959">
    <property type="term" value="F:dynein light intermediate chain binding"/>
    <property type="evidence" value="ECO:0007669"/>
    <property type="project" value="InterPro"/>
</dbReference>
<dbReference type="Pfam" id="PF12774">
    <property type="entry name" value="AAA_6"/>
    <property type="match status" value="1"/>
</dbReference>
<dbReference type="FunFam" id="3.20.180.20:FF:000003">
    <property type="entry name" value="Dynein heavy chain 12, axonemal"/>
    <property type="match status" value="1"/>
</dbReference>
<name>G0QY21_ICHMU</name>
<evidence type="ECO:0000256" key="8">
    <source>
        <dbReference type="ARBA" id="ARBA00022840"/>
    </source>
</evidence>
<dbReference type="RefSeq" id="XP_004031126.1">
    <property type="nucleotide sequence ID" value="XM_004031078.1"/>
</dbReference>
<evidence type="ECO:0000256" key="5">
    <source>
        <dbReference type="ARBA" id="ARBA00022701"/>
    </source>
</evidence>
<dbReference type="FunFam" id="3.40.50.300:FF:000063">
    <property type="entry name" value="dynein heavy chain 6, axonemal"/>
    <property type="match status" value="1"/>
</dbReference>
<dbReference type="GO" id="GO:0005858">
    <property type="term" value="C:axonemal dynein complex"/>
    <property type="evidence" value="ECO:0007669"/>
    <property type="project" value="UniProtKB-ARBA"/>
</dbReference>
<dbReference type="GO" id="GO:0031514">
    <property type="term" value="C:motile cilium"/>
    <property type="evidence" value="ECO:0007669"/>
    <property type="project" value="UniProtKB-SubCell"/>
</dbReference>
<dbReference type="GeneID" id="14906003"/>
<evidence type="ECO:0000256" key="4">
    <source>
        <dbReference type="ARBA" id="ARBA00022490"/>
    </source>
</evidence>
<keyword evidence="19" id="KW-1185">Reference proteome</keyword>
<comment type="similarity">
    <text evidence="3">Belongs to the dynein heavy chain family.</text>
</comment>
<keyword evidence="9" id="KW-0282">Flagellum</keyword>
<evidence type="ECO:0000256" key="9">
    <source>
        <dbReference type="ARBA" id="ARBA00022846"/>
    </source>
</evidence>
<dbReference type="Gene3D" id="1.20.920.30">
    <property type="match status" value="1"/>
</dbReference>
<dbReference type="Gene3D" id="1.20.1270.280">
    <property type="match status" value="1"/>
</dbReference>
<evidence type="ECO:0000256" key="10">
    <source>
        <dbReference type="ARBA" id="ARBA00023017"/>
    </source>
</evidence>
<dbReference type="OMA" id="KIWRRIM"/>
<keyword evidence="11 16" id="KW-0175">Coiled coil</keyword>
<keyword evidence="6" id="KW-0677">Repeat</keyword>
<dbReference type="Pfam" id="PF22597">
    <property type="entry name" value="DYN_lid"/>
    <property type="match status" value="1"/>
</dbReference>
<feature type="coiled-coil region" evidence="16">
    <location>
        <begin position="2848"/>
        <end position="2903"/>
    </location>
</feature>
<comment type="subcellular location">
    <subcellularLocation>
        <location evidence="1">Cell projection</location>
        <location evidence="1">Cilium</location>
        <location evidence="1">Flagellum</location>
    </subcellularLocation>
    <subcellularLocation>
        <location evidence="2">Cytoplasm</location>
        <location evidence="2">Cytoskeleton</location>
        <location evidence="2">Cilium axoneme</location>
    </subcellularLocation>
</comment>
<dbReference type="InterPro" id="IPR042219">
    <property type="entry name" value="AAA_lid_11_sf"/>
</dbReference>
<dbReference type="Gene3D" id="6.10.140.1060">
    <property type="match status" value="1"/>
</dbReference>
<dbReference type="InterPro" id="IPR026983">
    <property type="entry name" value="DHC"/>
</dbReference>
<evidence type="ECO:0000313" key="18">
    <source>
        <dbReference type="EMBL" id="EGR29890.1"/>
    </source>
</evidence>
<dbReference type="Gene3D" id="1.10.8.720">
    <property type="entry name" value="Region D6 of dynein motor"/>
    <property type="match status" value="1"/>
</dbReference>
<dbReference type="InterPro" id="IPR054354">
    <property type="entry name" value="DYNC2H1-like_lid"/>
</dbReference>
<dbReference type="Gene3D" id="1.10.8.1220">
    <property type="match status" value="1"/>
</dbReference>
<dbReference type="FunFam" id="1.10.8.710:FF:000004">
    <property type="entry name" value="Dynein axonemal heavy chain 6"/>
    <property type="match status" value="1"/>
</dbReference>
<evidence type="ECO:0000256" key="11">
    <source>
        <dbReference type="ARBA" id="ARBA00023054"/>
    </source>
</evidence>
<evidence type="ECO:0000256" key="13">
    <source>
        <dbReference type="ARBA" id="ARBA00023175"/>
    </source>
</evidence>
<sequence length="4056" mass="471895">MMLFEEGIDFNNPQINIEWLPLHYYDDVTNEQLFVDGHINLEEVFTDDDGLPIQATGKAIYFDEETRQYSWQIVDILGYNQNKGKFRCVFENGQKKLIPRIYICFDIEEMQQFVKRVAVAFQKRLYADSLIRLKFYISSMPTNHLSEVSPEMKKNFEKFVRNKTFEHAELTSLLMEVSQEFSFNMNGIIFEKYLNEHSEDLVPHGLVLPPRDDDLQIPYKGMLMLEKEKGAKDIYMFSPYEIYVTEPKDFHEVFKDFCLNSFLITPEAIRALQDIRNECNKILEYEFFKLSTPQQPYRLEAFKAEQDSEYHEILKKLKINWIPTIERIITQEFTGSEKGWLNLKENNLDVYNNGKLKKFFNLVVTMMQDSLLTLCQRSFKNFYKYLSQYVPEKVEVLSPNHVINYYKNNVIINSKDSNTTYSVNAIKPLFVVDLMKKIEDKEFLYSTNAINFVQTIQMIYDQLIDELSKLPHIEKTVMQDLFRKASLLKEVFLKSPKRDNGQNYQYVSKEELQFDENKWVNELFNIISKEAEQSIQPLEEYLKQFDPYKDLLLLNPEEYVKQYEDGENQKEISIITDEIDQIQQKEKSLVSLMPDAIQVSYFQINCQDTVNYLVNKYQQIIKLFIELIANRAKNKTIELYKDIYSCRQIITKAPNNIEELSATLEYMMGVPIELEKQKKEIEKSMELYDIMETYNYKFTEDEIKKKWQVFGGPKDILKTMEEQKTNLEKEKLKFRDRMIHEQENFKTELEDVERIVQNFHTYTNIKDHSTVSGLSRDLYQKIKEFQERAKKFNNQEELFNKDITDYSRIQQMRKDFDPYYNLWTTSNQWFKNIEIWRNGPWDELNAIECEKFVDEAFKTYNQSIKFFKEKDIQGVLKIAQAVKSQVDAFRPQVPLMVALRRNGMKERHWEQISEKVGFKVEPTEDFTFTKLIDMGLMQHLLICDEIGERATKEYNIECSLKEMKAQWEDIKFDLKQFKTSFIIRGYDDINAVLDEHIVNTQSMQFSPFKKPFEKELIEWNDQLKLMSELLEEWAKYQMNWMYLQPIFDSPDIAKQLPGETKKFKQVDQNWKHMMNYTKQVLQVVKVCQLEGLKDKLKEGNSNLEIVQKELNNYLEKKRERFARFYFLSDDELLEILSQTKEPTAVQPHLRKVFENVHELEFDETKKMHAMFSAEKEKVPFSRIVDPVHKNVEDWMNEVEEMMKESIRDSLLLSVKDYVTKQRSQWVLCHPGQCILNGSQIVWTEQVEQSIKEDKVAEFWKKSEKELHVLVDLVRQRLTKQQMTTINALIVLDVHAKDVVQNLLDNQVNDIGAFEWISQLRYYWEQDNCRVKCVQTNFPYGYEYLGNTLRLVITPLTDKCYMTLMGALKLNLGGAPAGPAGTGKTESVKDLAKGLAKQCVVFNCSDSMDYQQVAKFFKGLASAGAWCCFDEFNRINIEVLSVIAQQLLILFGAKADGREIVEGFEGSDIKLKPTFCVFITMNPGYAGRTELPDNLKALFRPVAMMVPDYALIGEIMLYSFGFKLGRDLAKKMVVTFKLSSEQLSSQDHYDYGMRAVRSVINAAGLLKAADPDMDENQLLLRALRDVNVPKFLKDDLPLFENIIQDLFPGVSRPKIDYGQLLNSIQNSIQEFNLQAQESFNQKILQLYDTIQVRHGLMLVGPTGGGKTSNIKVLQKALTKLEKQGFYKVHSHTMNPKSITMGQLYGQSNEQTREWNDGILAYTVREACRDQSSERHWIIFDGPVDAIWIENMNTVLDDNKKLCLNSGMILTLTPYMTMMFEVEDLTVASPATVSRCGMVYMEPISLGLKPLIKSWMNTLPQKCLERKNIVSSLEDFFNIYLDKTVAFLRGFTKEIVPTMDNNLCQSLFRIMNCYFQNYKETEIKKVQPEEIDQLEQMLESLLIFSLIWSICCTVDYESREKFSQFIREQMIIHKAKQQFPSLGLVYDYQYDQKLKEFTPWSENYKNFQVDKLIYNEIMVPTIDSTRNIYLMKLLLINDYHVCFPGPTGTGKSLNAYELLGNGLTENFQYIALTFSAQTSANQTQDTIDSKLEKRRKGIFGPPIGKKCIIFVDDLNMPKKEEYGAQPPIELIRQYFDHGGWYNRKDLQFMRLDDLIILSAMGPPGGGRSNISPRCLRHYNTICYTDLDEGIIRSIFQTLVNAFLAKFNEQIKDLIPELINSVLVTYKRVKNELLPTPKKSHYTFNLRDISKVFQGICNASEKHCQEPASIVKLWYHENMRIFHDRLVDQDDRDYLKEMLASQFGKFSLEKEQILDIERIIFVDFWNGRESDFRPYIQVSDLKVLMTKMEEFQEEYNQNPQFTKKGKSLMKLVLFLDACEHISRINRILRQPKGNALLLGVGGSGRQSLSKMATFIAGYKLQQIEVIKGYSMRSWREDIKNILMMAGVIDEPVAFLFVDTQIINEQMLEDLNSILNSGDVTNLYQDKDMEEIIDACKNECIKRNLQPNKMNIFSQYLRRVCNNIHLVIAMSPLSNLFSTRLRMFPSLVNCCTLDWFTEWPEEALLGVGKGQLIDFIDEVGISNQQLIQLVETFKTIHKSVEKISVQYQQELRRINYVTPTSYLELLTMFKTIMKVKRKELKDSITRLKNGLDRLIEANIQVEEMQIKLKDMQPQLEEAAIKTEQMMTYIEKEQKEADITQKIVSEEEAIATKQANEAQKVKEEAEKSVEEANKILDATLIEVRKLKKDHLVEVKSLPNPPAACITILGGMVILMQDEIKNKGGQIIVRNVEGQIGKKEEDYFGTAKKYLLADPGELLSLLLDYDKENINQQYIKKLEDKILHQEDFTPEKAKTCSFAIKYIQAWIQAMYDFNKVFRQTQPLRDKLNAMEKLVNEKMSELRVKKQALEEIQQKIKSLEDSFNKTVEEKERLAKEISECQLKLDRAQKLTSGLSDEKVRWSNDIKLLQSRETLVPGDSVIGAGMVAYSGPFVSSYRQILEKMWIHKLDEIGILHSDNVTMSKFLGKPILIQQWNLAGLPKDDTSIENGIIIEQSRRWPLMIDPQTQANKYIKNLGNNQEICKMGIDVCKMSDYNLIKTLELALRGGKWVLVENVGRDLDPSLEPILLQQFVRTSNGLELTLGDKTIAVNSDFKLFMTSTNPNPHYSPETFVKVCIINFAITKQGMEDQMLAKVVELENPQLEQKKTEIVKRNAADKKSLYNIEDEILRSLQASDDISELLMDETLINTLQNAKKFAAEINQRMQDSKLTEQQIDQTREGYRPVAYRASLLFFCILDLNVVDPMYEYSLQWFSKLFEMGVENAPASKELVQRLENLNKYLTYSLYENICRSLFEKHKLLFSFLLAVQILQGDNKMDLVEWRYLLSGPTGDIKILNNPTSWVDENSWGDMYRQIYSIGQLENLKDFDKFFMSNSDLFKPLFDSTNPHLESLPEPWNSSLNEFQKMIVLKAIRSDKIIPAIEKWIESNQGREFIIPPVFDISKGYKDSYSTTPLIFVLSAGSDPVADFQRFCQEMDMQNKNNSISLGQGQGPKAEKMIKEATQRGGWVLLQNCHLAISWMSELERIVEEFNDNIHKDFRLWLTSMPSNQFPISVLQNGVKMTLEPPQGLRANLRRSYAGLNDNYLNNCNKVDQFKKLLFGFCFFHAIIQDRRKFGAIGWNIPYDFTMEDLNVCQRQLKMLLDEYQEIPYKVLNYLGAEINYGGRVTDDKDVKLIKSILSNYMRPEILQDGYKLSESGIYYSPQPGEYSDYINYIDSLPLNPTPEVFGLHDNAEITNAQNQTRSLLETILSVQPRTSSAGGVSREEKIEQIATQIQQRTPKEFDFDAIFTKYPTDYNESMNTVLIQEVVRYNRLLQIMNISLVNAKKALKGLVVMSEDLEKMTNSLYDNQVPQLWAAKGFLSLKSLSSWIEDLNERILFLQNWIEHGTPKVFWISGFFFPQAFVTGTLQNYARKHIIAIDKIQFKFDIKDDIQYIDIKEKPDFGCYIYGMYLEGARWCHESHKLEQSKPKELFCNLPMIHLVPVENRVIPTSGIYNCPLYKVVSRAGTLSTTGHSTNFVMYIELPSDVLEQIWVVAGVAGFLALRY</sequence>
<dbReference type="InterPro" id="IPR042228">
    <property type="entry name" value="Dynein_linker_3"/>
</dbReference>
<evidence type="ECO:0000256" key="15">
    <source>
        <dbReference type="ARBA" id="ARBA00023273"/>
    </source>
</evidence>
<dbReference type="Gene3D" id="3.40.50.300">
    <property type="entry name" value="P-loop containing nucleotide triphosphate hydrolases"/>
    <property type="match status" value="5"/>
</dbReference>
<dbReference type="SMART" id="SM00382">
    <property type="entry name" value="AAA"/>
    <property type="match status" value="3"/>
</dbReference>
<dbReference type="GO" id="GO:0003341">
    <property type="term" value="P:cilium movement"/>
    <property type="evidence" value="ECO:0007669"/>
    <property type="project" value="UniProtKB-ARBA"/>
</dbReference>
<dbReference type="Pfam" id="PF03028">
    <property type="entry name" value="Dynein_heavy"/>
    <property type="match status" value="1"/>
</dbReference>
<dbReference type="Gene3D" id="3.10.490.20">
    <property type="match status" value="1"/>
</dbReference>
<organism evidence="18 19">
    <name type="scientific">Ichthyophthirius multifiliis</name>
    <name type="common">White spot disease agent</name>
    <name type="synonym">Ich</name>
    <dbReference type="NCBI Taxonomy" id="5932"/>
    <lineage>
        <taxon>Eukaryota</taxon>
        <taxon>Sar</taxon>
        <taxon>Alveolata</taxon>
        <taxon>Ciliophora</taxon>
        <taxon>Intramacronucleata</taxon>
        <taxon>Oligohymenophorea</taxon>
        <taxon>Hymenostomatida</taxon>
        <taxon>Ophryoglenina</taxon>
        <taxon>Ichthyophthirius</taxon>
    </lineage>
</organism>
<dbReference type="Pfam" id="PF12781">
    <property type="entry name" value="AAA_9"/>
    <property type="match status" value="1"/>
</dbReference>
<dbReference type="InterPro" id="IPR041658">
    <property type="entry name" value="AAA_lid_11"/>
</dbReference>
<proteinExistence type="inferred from homology"/>
<dbReference type="Gene3D" id="3.20.180.20">
    <property type="entry name" value="Dynein heavy chain, N-terminal domain 2"/>
    <property type="match status" value="1"/>
</dbReference>
<dbReference type="FunFam" id="1.10.287.2620:FF:000002">
    <property type="entry name" value="Dynein heavy chain 2, axonemal"/>
    <property type="match status" value="1"/>
</dbReference>
<keyword evidence="14" id="KW-0206">Cytoskeleton</keyword>
<dbReference type="InterPro" id="IPR027417">
    <property type="entry name" value="P-loop_NTPase"/>
</dbReference>
<feature type="coiled-coil region" evidence="16">
    <location>
        <begin position="2663"/>
        <end position="2704"/>
    </location>
</feature>
<dbReference type="FunFam" id="3.40.50.300:FF:000049">
    <property type="entry name" value="Dynein, axonemal, heavy chain 5"/>
    <property type="match status" value="1"/>
</dbReference>
<dbReference type="InterPro" id="IPR035706">
    <property type="entry name" value="AAA_9"/>
</dbReference>
<dbReference type="InterPro" id="IPR043160">
    <property type="entry name" value="Dynein_C_barrel"/>
</dbReference>
<dbReference type="FunFam" id="1.20.1270.280:FF:000001">
    <property type="entry name" value="dynein heavy chain 7, axonemal"/>
    <property type="match status" value="1"/>
</dbReference>
<dbReference type="InterPro" id="IPR013602">
    <property type="entry name" value="Dynein_heavy_linker"/>
</dbReference>
<evidence type="ECO:0000313" key="19">
    <source>
        <dbReference type="Proteomes" id="UP000008983"/>
    </source>
</evidence>
<feature type="domain" description="AAA+ ATPase" evidence="17">
    <location>
        <begin position="1651"/>
        <end position="1803"/>
    </location>
</feature>
<dbReference type="OrthoDB" id="537704at2759"/>
<dbReference type="STRING" id="857967.G0QY21"/>
<dbReference type="FunFam" id="1.10.8.720:FF:000001">
    <property type="entry name" value="dynein heavy chain 7, axonemal"/>
    <property type="match status" value="1"/>
</dbReference>